<evidence type="ECO:0000313" key="14">
    <source>
        <dbReference type="Proteomes" id="UP000252915"/>
    </source>
</evidence>
<evidence type="ECO:0000256" key="7">
    <source>
        <dbReference type="ARBA" id="ARBA00022556"/>
    </source>
</evidence>
<dbReference type="CDD" id="cd01288">
    <property type="entry name" value="FabZ"/>
    <property type="match status" value="1"/>
</dbReference>
<sequence length="146" mass="16389">MAASKNDVLKYLPHREPFLFVDEVLTLNKGSDIHAVKRLSGNEDYLKGHFPNNPVMPGVIIIEALAQASGILGFQTMNKTPEEGSIYVFAGVDRVRFRRRVGPGDDIHLYSKILNEKRGIWKFECRAEVDNEKVCSATILCADRAK</sequence>
<organism evidence="13 14">
    <name type="scientific">SAR86 cluster bacterium</name>
    <dbReference type="NCBI Taxonomy" id="2030880"/>
    <lineage>
        <taxon>Bacteria</taxon>
        <taxon>Pseudomonadati</taxon>
        <taxon>Pseudomonadota</taxon>
        <taxon>Gammaproteobacteria</taxon>
        <taxon>SAR86 cluster</taxon>
    </lineage>
</organism>
<dbReference type="GO" id="GO:0006633">
    <property type="term" value="P:fatty acid biosynthetic process"/>
    <property type="evidence" value="ECO:0007669"/>
    <property type="project" value="InterPro"/>
</dbReference>
<dbReference type="FunFam" id="3.10.129.10:FF:000001">
    <property type="entry name" value="3-hydroxyacyl-[acyl-carrier-protein] dehydratase FabZ"/>
    <property type="match status" value="1"/>
</dbReference>
<keyword evidence="7" id="KW-0441">Lipid A biosynthesis</keyword>
<dbReference type="AlphaFoldDB" id="A0A368C963"/>
<dbReference type="GO" id="GO:0009245">
    <property type="term" value="P:lipid A biosynthetic process"/>
    <property type="evidence" value="ECO:0007669"/>
    <property type="project" value="UniProtKB-KW"/>
</dbReference>
<evidence type="ECO:0000256" key="5">
    <source>
        <dbReference type="ARBA" id="ARBA00022490"/>
    </source>
</evidence>
<keyword evidence="6" id="KW-0444">Lipid biosynthesis</keyword>
<gene>
    <name evidence="13" type="primary">fabZ</name>
    <name evidence="13" type="ORF">DBW92_00065</name>
</gene>
<dbReference type="GO" id="GO:0016020">
    <property type="term" value="C:membrane"/>
    <property type="evidence" value="ECO:0007669"/>
    <property type="project" value="GOC"/>
</dbReference>
<evidence type="ECO:0000256" key="11">
    <source>
        <dbReference type="ARBA" id="ARBA00029890"/>
    </source>
</evidence>
<dbReference type="NCBIfam" id="NF000582">
    <property type="entry name" value="PRK00006.1"/>
    <property type="match status" value="1"/>
</dbReference>
<dbReference type="EC" id="4.2.1.59" evidence="3"/>
<evidence type="ECO:0000256" key="9">
    <source>
        <dbReference type="ARBA" id="ARBA00023239"/>
    </source>
</evidence>
<evidence type="ECO:0000256" key="6">
    <source>
        <dbReference type="ARBA" id="ARBA00022516"/>
    </source>
</evidence>
<evidence type="ECO:0000256" key="2">
    <source>
        <dbReference type="ARBA" id="ARBA00009174"/>
    </source>
</evidence>
<dbReference type="NCBIfam" id="TIGR01750">
    <property type="entry name" value="fabZ"/>
    <property type="match status" value="1"/>
</dbReference>
<comment type="similarity">
    <text evidence="2">Belongs to the thioester dehydratase family. FabZ subfamily.</text>
</comment>
<dbReference type="PANTHER" id="PTHR30272">
    <property type="entry name" value="3-HYDROXYACYL-[ACYL-CARRIER-PROTEIN] DEHYDRATASE"/>
    <property type="match status" value="1"/>
</dbReference>
<evidence type="ECO:0000256" key="4">
    <source>
        <dbReference type="ARBA" id="ARBA00017176"/>
    </source>
</evidence>
<comment type="function">
    <text evidence="10">Involved in unsaturated fatty acids biosynthesis. Catalyzes the dehydration of short chain beta-hydroxyacyl-ACPs and long chain saturated and unsaturated beta-hydroxyacyl-ACPs.</text>
</comment>
<dbReference type="Gene3D" id="3.10.129.10">
    <property type="entry name" value="Hotdog Thioesterase"/>
    <property type="match status" value="1"/>
</dbReference>
<dbReference type="InterPro" id="IPR010084">
    <property type="entry name" value="FabZ"/>
</dbReference>
<dbReference type="SUPFAM" id="SSF54637">
    <property type="entry name" value="Thioesterase/thiol ester dehydrase-isomerase"/>
    <property type="match status" value="1"/>
</dbReference>
<name>A0A368C963_9GAMM</name>
<keyword evidence="5" id="KW-0963">Cytoplasm</keyword>
<protein>
    <recommendedName>
        <fullName evidence="4">3-hydroxyacyl-[acyl-carrier-protein] dehydratase FabZ</fullName>
        <ecNumber evidence="3">4.2.1.59</ecNumber>
    </recommendedName>
    <alternativeName>
        <fullName evidence="11">(3R)-hydroxymyristoyl-[acyl-carrier-protein] dehydratase</fullName>
    </alternativeName>
    <alternativeName>
        <fullName evidence="12">Beta-hydroxyacyl-ACP dehydratase</fullName>
    </alternativeName>
</protein>
<evidence type="ECO:0000256" key="1">
    <source>
        <dbReference type="ARBA" id="ARBA00004496"/>
    </source>
</evidence>
<dbReference type="EMBL" id="QOPI01000001">
    <property type="protein sequence ID" value="RCL45644.1"/>
    <property type="molecule type" value="Genomic_DNA"/>
</dbReference>
<accession>A0A368C963</accession>
<evidence type="ECO:0000256" key="10">
    <source>
        <dbReference type="ARBA" id="ARBA00025049"/>
    </source>
</evidence>
<dbReference type="InterPro" id="IPR029069">
    <property type="entry name" value="HotDog_dom_sf"/>
</dbReference>
<comment type="caution">
    <text evidence="13">The sequence shown here is derived from an EMBL/GenBank/DDBJ whole genome shotgun (WGS) entry which is preliminary data.</text>
</comment>
<dbReference type="Pfam" id="PF07977">
    <property type="entry name" value="FabA"/>
    <property type="match status" value="1"/>
</dbReference>
<evidence type="ECO:0000256" key="8">
    <source>
        <dbReference type="ARBA" id="ARBA00023098"/>
    </source>
</evidence>
<proteinExistence type="inferred from homology"/>
<keyword evidence="9 13" id="KW-0456">Lyase</keyword>
<dbReference type="PANTHER" id="PTHR30272:SF1">
    <property type="entry name" value="3-HYDROXYACYL-[ACYL-CARRIER-PROTEIN] DEHYDRATASE"/>
    <property type="match status" value="1"/>
</dbReference>
<comment type="subcellular location">
    <subcellularLocation>
        <location evidence="1">Cytoplasm</location>
    </subcellularLocation>
</comment>
<dbReference type="Proteomes" id="UP000252915">
    <property type="component" value="Unassembled WGS sequence"/>
</dbReference>
<evidence type="ECO:0000256" key="3">
    <source>
        <dbReference type="ARBA" id="ARBA00013167"/>
    </source>
</evidence>
<evidence type="ECO:0000256" key="12">
    <source>
        <dbReference type="ARBA" id="ARBA00032213"/>
    </source>
</evidence>
<keyword evidence="8" id="KW-0443">Lipid metabolism</keyword>
<dbReference type="GO" id="GO:0019171">
    <property type="term" value="F:(3R)-hydroxyacyl-[acyl-carrier-protein] dehydratase activity"/>
    <property type="evidence" value="ECO:0007669"/>
    <property type="project" value="UniProtKB-EC"/>
</dbReference>
<evidence type="ECO:0000313" key="13">
    <source>
        <dbReference type="EMBL" id="RCL45644.1"/>
    </source>
</evidence>
<dbReference type="InterPro" id="IPR013114">
    <property type="entry name" value="FabA_FabZ"/>
</dbReference>
<dbReference type="GO" id="GO:0005737">
    <property type="term" value="C:cytoplasm"/>
    <property type="evidence" value="ECO:0007669"/>
    <property type="project" value="UniProtKB-SubCell"/>
</dbReference>
<reference evidence="13 14" key="1">
    <citation type="journal article" date="2018" name="Microbiome">
        <title>Fine metagenomic profile of the Mediterranean stratified and mixed water columns revealed by assembly and recruitment.</title>
        <authorList>
            <person name="Haro-Moreno J.M."/>
            <person name="Lopez-Perez M."/>
            <person name="De La Torre J.R."/>
            <person name="Picazo A."/>
            <person name="Camacho A."/>
            <person name="Rodriguez-Valera F."/>
        </authorList>
    </citation>
    <scope>NUCLEOTIDE SEQUENCE [LARGE SCALE GENOMIC DNA]</scope>
    <source>
        <strain evidence="13">MED-G78</strain>
    </source>
</reference>